<accession>A0A1L1PJP2</accession>
<evidence type="ECO:0000256" key="3">
    <source>
        <dbReference type="ARBA" id="ARBA00023125"/>
    </source>
</evidence>
<dbReference type="PRINTS" id="PR00039">
    <property type="entry name" value="HTHLYSR"/>
</dbReference>
<dbReference type="Gene3D" id="3.40.190.290">
    <property type="match status" value="1"/>
</dbReference>
<evidence type="ECO:0000313" key="7">
    <source>
        <dbReference type="Proteomes" id="UP000028878"/>
    </source>
</evidence>
<comment type="similarity">
    <text evidence="1">Belongs to the LysR transcriptional regulatory family.</text>
</comment>
<dbReference type="InterPro" id="IPR050950">
    <property type="entry name" value="HTH-type_LysR_regulators"/>
</dbReference>
<organism evidence="6 7">
    <name type="scientific">Hydrogenophaga intermedia</name>
    <dbReference type="NCBI Taxonomy" id="65786"/>
    <lineage>
        <taxon>Bacteria</taxon>
        <taxon>Pseudomonadati</taxon>
        <taxon>Pseudomonadota</taxon>
        <taxon>Betaproteobacteria</taxon>
        <taxon>Burkholderiales</taxon>
        <taxon>Comamonadaceae</taxon>
        <taxon>Hydrogenophaga</taxon>
    </lineage>
</organism>
<dbReference type="RefSeq" id="WP_009515234.1">
    <property type="nucleotide sequence ID" value="NZ_CCAE010000017.1"/>
</dbReference>
<feature type="domain" description="HTH lysR-type" evidence="5">
    <location>
        <begin position="3"/>
        <end position="60"/>
    </location>
</feature>
<evidence type="ECO:0000256" key="2">
    <source>
        <dbReference type="ARBA" id="ARBA00023015"/>
    </source>
</evidence>
<keyword evidence="4" id="KW-0804">Transcription</keyword>
<dbReference type="InterPro" id="IPR036390">
    <property type="entry name" value="WH_DNA-bd_sf"/>
</dbReference>
<evidence type="ECO:0000256" key="1">
    <source>
        <dbReference type="ARBA" id="ARBA00009437"/>
    </source>
</evidence>
<dbReference type="GO" id="GO:0003677">
    <property type="term" value="F:DNA binding"/>
    <property type="evidence" value="ECO:0007669"/>
    <property type="project" value="UniProtKB-KW"/>
</dbReference>
<sequence>MHISLRQLRAFIAAVETGGFTRAAHRLHLTQSAVSMVIRQLESEVGLPLFNREGKRITPTEMGLQLVPIAKRMLDDLDRIAISASDVRQLQRGSLRFSAPDLLACTLIPPALAAFSARHPQVSVQIVDTALGDIPAAVSRGVVEFGIGPDRPSDPGVERTFFRKVAIQFVCSSTHIAARKRSMRWSDTRDDPWICYPSTFEQDIRDAMWQNGRAQRMEDATVVEHLPTALALAGHGLGVTTAPDYARALRRDLRLSFIPLVEPSIERTFYVYHRKGHLLSPAARAFLDELM</sequence>
<dbReference type="Gene3D" id="1.10.10.10">
    <property type="entry name" value="Winged helix-like DNA-binding domain superfamily/Winged helix DNA-binding domain"/>
    <property type="match status" value="1"/>
</dbReference>
<proteinExistence type="inferred from homology"/>
<dbReference type="GO" id="GO:0005829">
    <property type="term" value="C:cytosol"/>
    <property type="evidence" value="ECO:0007669"/>
    <property type="project" value="TreeGrafter"/>
</dbReference>
<dbReference type="PROSITE" id="PS50931">
    <property type="entry name" value="HTH_LYSR"/>
    <property type="match status" value="1"/>
</dbReference>
<keyword evidence="7" id="KW-1185">Reference proteome</keyword>
<dbReference type="AlphaFoldDB" id="A0A1L1PJP2"/>
<dbReference type="GO" id="GO:0003700">
    <property type="term" value="F:DNA-binding transcription factor activity"/>
    <property type="evidence" value="ECO:0007669"/>
    <property type="project" value="InterPro"/>
</dbReference>
<dbReference type="InterPro" id="IPR000847">
    <property type="entry name" value="LysR_HTH_N"/>
</dbReference>
<dbReference type="PANTHER" id="PTHR30419:SF30">
    <property type="entry name" value="LYSR FAMILY TRANSCRIPTIONAL REGULATOR"/>
    <property type="match status" value="1"/>
</dbReference>
<keyword evidence="3" id="KW-0238">DNA-binding</keyword>
<keyword evidence="2" id="KW-0805">Transcription regulation</keyword>
<dbReference type="SUPFAM" id="SSF46785">
    <property type="entry name" value="Winged helix' DNA-binding domain"/>
    <property type="match status" value="1"/>
</dbReference>
<dbReference type="PANTHER" id="PTHR30419">
    <property type="entry name" value="HTH-TYPE TRANSCRIPTIONAL REGULATOR YBHD"/>
    <property type="match status" value="1"/>
</dbReference>
<dbReference type="Proteomes" id="UP000028878">
    <property type="component" value="Unassembled WGS sequence"/>
</dbReference>
<dbReference type="Pfam" id="PF00126">
    <property type="entry name" value="HTH_1"/>
    <property type="match status" value="1"/>
</dbReference>
<dbReference type="EMBL" id="CCAE010000017">
    <property type="protein sequence ID" value="CDN87969.1"/>
    <property type="molecule type" value="Genomic_DNA"/>
</dbReference>
<dbReference type="InterPro" id="IPR036388">
    <property type="entry name" value="WH-like_DNA-bd_sf"/>
</dbReference>
<evidence type="ECO:0000259" key="5">
    <source>
        <dbReference type="PROSITE" id="PS50931"/>
    </source>
</evidence>
<dbReference type="Pfam" id="PF03466">
    <property type="entry name" value="LysR_substrate"/>
    <property type="match status" value="1"/>
</dbReference>
<name>A0A1L1PJP2_HYDIT</name>
<dbReference type="FunFam" id="1.10.10.10:FF:000001">
    <property type="entry name" value="LysR family transcriptional regulator"/>
    <property type="match status" value="1"/>
</dbReference>
<gene>
    <name evidence="6" type="ORF">BN948_02399</name>
</gene>
<evidence type="ECO:0000313" key="6">
    <source>
        <dbReference type="EMBL" id="CDN87969.1"/>
    </source>
</evidence>
<reference evidence="7" key="1">
    <citation type="submission" date="2014-11" db="EMBL/GenBank/DDBJ databases">
        <title>Draft genome sequence of Hydrogenophaga intermedia S1.</title>
        <authorList>
            <person name="Gan H.M."/>
            <person name="Chew T.H."/>
            <person name="Stolz A."/>
        </authorList>
    </citation>
    <scope>NUCLEOTIDE SEQUENCE [LARGE SCALE GENOMIC DNA]</scope>
    <source>
        <strain evidence="7">S1</strain>
    </source>
</reference>
<protein>
    <submittedName>
        <fullName evidence="6">LysR family transcriptional regulator</fullName>
    </submittedName>
</protein>
<dbReference type="InterPro" id="IPR005119">
    <property type="entry name" value="LysR_subst-bd"/>
</dbReference>
<dbReference type="SUPFAM" id="SSF53850">
    <property type="entry name" value="Periplasmic binding protein-like II"/>
    <property type="match status" value="1"/>
</dbReference>
<evidence type="ECO:0000256" key="4">
    <source>
        <dbReference type="ARBA" id="ARBA00023163"/>
    </source>
</evidence>